<dbReference type="PRINTS" id="PR00625">
    <property type="entry name" value="JDOMAIN"/>
</dbReference>
<dbReference type="SMART" id="SM00271">
    <property type="entry name" value="DnaJ"/>
    <property type="match status" value="1"/>
</dbReference>
<reference evidence="3" key="1">
    <citation type="journal article" date="2012" name="Proc. Natl. Acad. Sci. U.S.A.">
        <title>Antigenic diversity is generated by distinct evolutionary mechanisms in African trypanosome species.</title>
        <authorList>
            <person name="Jackson A.P."/>
            <person name="Berry A."/>
            <person name="Aslett M."/>
            <person name="Allison H.C."/>
            <person name="Burton P."/>
            <person name="Vavrova-Anderson J."/>
            <person name="Brown R."/>
            <person name="Browne H."/>
            <person name="Corton N."/>
            <person name="Hauser H."/>
            <person name="Gamble J."/>
            <person name="Gilderthorp R."/>
            <person name="Marcello L."/>
            <person name="McQuillan J."/>
            <person name="Otto T.D."/>
            <person name="Quail M.A."/>
            <person name="Sanders M.J."/>
            <person name="van Tonder A."/>
            <person name="Ginger M.L."/>
            <person name="Field M.C."/>
            <person name="Barry J.D."/>
            <person name="Hertz-Fowler C."/>
            <person name="Berriman M."/>
        </authorList>
    </citation>
    <scope>NUCLEOTIDE SEQUENCE</scope>
    <source>
        <strain evidence="3">IL3000</strain>
    </source>
</reference>
<feature type="compositionally biased region" description="Basic and acidic residues" evidence="1">
    <location>
        <begin position="172"/>
        <end position="195"/>
    </location>
</feature>
<dbReference type="InterPro" id="IPR036869">
    <property type="entry name" value="J_dom_sf"/>
</dbReference>
<feature type="region of interest" description="Disordered" evidence="1">
    <location>
        <begin position="149"/>
        <end position="203"/>
    </location>
</feature>
<dbReference type="CDD" id="cd06257">
    <property type="entry name" value="DnaJ"/>
    <property type="match status" value="1"/>
</dbReference>
<sequence>MRRWAALRGLRLVQQRFMATDVPTEEEVRNAYATLGVATCSPFEDVKRRYVELAKQHHPDVNGEQGVNASSRMVNINTAYSTLRRLHQLSKGRLHERQGCPSGGRAGTEQPYYTSNDEPYQPWHEDLDPLFYEMMWEEMHRQTANEAFAQASAADEERRRYQQQQYRNAHQQRSDARGTRHNKAHCEDQKRSKGDRGRKKTTTWPDVDLQAMVNMYLDGKSFDFIANALGKKTSDVVSEFNRWSEDNRRPSRRHRHNNHNYYAGSSSVDFLCMDDDDDDENDNDGDIFFYHVPDDDISSGFADSDDDGFGSGPIPFKGGHQMSGHRSRRSGNNRQDKKAPSSRERGGGGSGRRDSRRRQW</sequence>
<dbReference type="VEuPathDB" id="TriTrypDB:TcIL3000.11.13930"/>
<evidence type="ECO:0000256" key="1">
    <source>
        <dbReference type="SAM" id="MobiDB-lite"/>
    </source>
</evidence>
<protein>
    <submittedName>
        <fullName evidence="3">Uncharacterized protein TCIL3000_11_13930</fullName>
    </submittedName>
</protein>
<dbReference type="InterPro" id="IPR052763">
    <property type="entry name" value="DnaJ_C4"/>
</dbReference>
<dbReference type="PROSITE" id="PS50076">
    <property type="entry name" value="DNAJ_2"/>
    <property type="match status" value="1"/>
</dbReference>
<dbReference type="Pfam" id="PF00226">
    <property type="entry name" value="DnaJ"/>
    <property type="match status" value="1"/>
</dbReference>
<dbReference type="EMBL" id="HE575324">
    <property type="protein sequence ID" value="CCC95887.1"/>
    <property type="molecule type" value="Genomic_DNA"/>
</dbReference>
<dbReference type="PANTHER" id="PTHR44825:SF1">
    <property type="entry name" value="DNAJ HOMOLOG SUBFAMILY C MEMBER 4"/>
    <property type="match status" value="1"/>
</dbReference>
<feature type="region of interest" description="Disordered" evidence="1">
    <location>
        <begin position="239"/>
        <end position="261"/>
    </location>
</feature>
<evidence type="ECO:0000313" key="3">
    <source>
        <dbReference type="EMBL" id="CCC95887.1"/>
    </source>
</evidence>
<feature type="compositionally biased region" description="Basic and acidic residues" evidence="1">
    <location>
        <begin position="334"/>
        <end position="346"/>
    </location>
</feature>
<dbReference type="AlphaFoldDB" id="G0V2L5"/>
<feature type="region of interest" description="Disordered" evidence="1">
    <location>
        <begin position="93"/>
        <end position="120"/>
    </location>
</feature>
<dbReference type="PANTHER" id="PTHR44825">
    <property type="match status" value="1"/>
</dbReference>
<evidence type="ECO:0000259" key="2">
    <source>
        <dbReference type="PROSITE" id="PS50076"/>
    </source>
</evidence>
<gene>
    <name evidence="3" type="ORF">TCIL3000_11_13930</name>
</gene>
<proteinExistence type="predicted"/>
<organism evidence="3">
    <name type="scientific">Trypanosoma congolense (strain IL3000)</name>
    <dbReference type="NCBI Taxonomy" id="1068625"/>
    <lineage>
        <taxon>Eukaryota</taxon>
        <taxon>Discoba</taxon>
        <taxon>Euglenozoa</taxon>
        <taxon>Kinetoplastea</taxon>
        <taxon>Metakinetoplastina</taxon>
        <taxon>Trypanosomatida</taxon>
        <taxon>Trypanosomatidae</taxon>
        <taxon>Trypanosoma</taxon>
        <taxon>Nannomonas</taxon>
    </lineage>
</organism>
<dbReference type="Gene3D" id="1.10.287.110">
    <property type="entry name" value="DnaJ domain"/>
    <property type="match status" value="1"/>
</dbReference>
<name>G0V2L5_TRYCI</name>
<feature type="compositionally biased region" description="Low complexity" evidence="1">
    <location>
        <begin position="162"/>
        <end position="171"/>
    </location>
</feature>
<feature type="domain" description="J" evidence="2">
    <location>
        <begin position="30"/>
        <end position="99"/>
    </location>
</feature>
<dbReference type="InterPro" id="IPR001623">
    <property type="entry name" value="DnaJ_domain"/>
</dbReference>
<feature type="region of interest" description="Disordered" evidence="1">
    <location>
        <begin position="300"/>
        <end position="360"/>
    </location>
</feature>
<accession>G0V2L5</accession>
<dbReference type="SUPFAM" id="SSF46565">
    <property type="entry name" value="Chaperone J-domain"/>
    <property type="match status" value="1"/>
</dbReference>